<dbReference type="CDD" id="cd06850">
    <property type="entry name" value="biotinyl_domain"/>
    <property type="match status" value="1"/>
</dbReference>
<dbReference type="RefSeq" id="WP_064123071.1">
    <property type="nucleotide sequence ID" value="NZ_CP015243.1"/>
</dbReference>
<reference evidence="2 3" key="1">
    <citation type="submission" date="2016-04" db="EMBL/GenBank/DDBJ databases">
        <title>Complete Genome Sequence of Halotalea alkalilenta IHB B 13600.</title>
        <authorList>
            <person name="Swarnkar M.K."/>
            <person name="Sharma A."/>
            <person name="Kaushal K."/>
            <person name="Soni R."/>
            <person name="Rana S."/>
            <person name="Singh A.K."/>
            <person name="Gulati A."/>
        </authorList>
    </citation>
    <scope>NUCLEOTIDE SEQUENCE [LARGE SCALE GENOMIC DNA]</scope>
    <source>
        <strain evidence="2 3">IHB B 13600</strain>
    </source>
</reference>
<dbReference type="Proteomes" id="UP000077875">
    <property type="component" value="Chromosome"/>
</dbReference>
<evidence type="ECO:0008006" key="4">
    <source>
        <dbReference type="Google" id="ProtNLM"/>
    </source>
</evidence>
<dbReference type="AlphaFoldDB" id="A0A172YGJ2"/>
<proteinExistence type="predicted"/>
<keyword evidence="3" id="KW-1185">Reference proteome</keyword>
<name>A0A172YGJ2_9GAMM</name>
<feature type="compositionally biased region" description="Low complexity" evidence="1">
    <location>
        <begin position="41"/>
        <end position="58"/>
    </location>
</feature>
<feature type="region of interest" description="Disordered" evidence="1">
    <location>
        <begin position="41"/>
        <end position="63"/>
    </location>
</feature>
<dbReference type="SUPFAM" id="SSF51230">
    <property type="entry name" value="Single hybrid motif"/>
    <property type="match status" value="1"/>
</dbReference>
<organism evidence="2 3">
    <name type="scientific">Halotalea alkalilenta</name>
    <dbReference type="NCBI Taxonomy" id="376489"/>
    <lineage>
        <taxon>Bacteria</taxon>
        <taxon>Pseudomonadati</taxon>
        <taxon>Pseudomonadota</taxon>
        <taxon>Gammaproteobacteria</taxon>
        <taxon>Oceanospirillales</taxon>
        <taxon>Halomonadaceae</taxon>
        <taxon>Halotalea</taxon>
    </lineage>
</organism>
<gene>
    <name evidence="2" type="ORF">A5892_12430</name>
</gene>
<evidence type="ECO:0000313" key="3">
    <source>
        <dbReference type="Proteomes" id="UP000077875"/>
    </source>
</evidence>
<accession>A0A172YGJ2</accession>
<dbReference type="KEGG" id="haa:A5892_12430"/>
<evidence type="ECO:0000313" key="2">
    <source>
        <dbReference type="EMBL" id="ANF58172.1"/>
    </source>
</evidence>
<dbReference type="Gene3D" id="2.40.50.100">
    <property type="match status" value="1"/>
</dbReference>
<evidence type="ECO:0000256" key="1">
    <source>
        <dbReference type="SAM" id="MobiDB-lite"/>
    </source>
</evidence>
<sequence>MDIRNVQQLMIWMREADLLHLELERPGGSLLLRRSPRTAASPAATRFETATSPAATPANSGGEHLGGEIVRADTVGQFLIQHPLRETPLVRQGDRVDAGDLLGLLRIGSLYLPVRAHVAGRVSEPLTPPGGLVGYGAPLFALDNAD</sequence>
<dbReference type="STRING" id="376489.A5892_12430"/>
<dbReference type="EMBL" id="CP015243">
    <property type="protein sequence ID" value="ANF58172.1"/>
    <property type="molecule type" value="Genomic_DNA"/>
</dbReference>
<dbReference type="InterPro" id="IPR011053">
    <property type="entry name" value="Single_hybrid_motif"/>
</dbReference>
<protein>
    <recommendedName>
        <fullName evidence="4">Lipoyl-binding domain-containing protein</fullName>
    </recommendedName>
</protein>